<evidence type="ECO:0000256" key="1">
    <source>
        <dbReference type="ARBA" id="ARBA00000085"/>
    </source>
</evidence>
<keyword evidence="8" id="KW-0902">Two-component regulatory system</keyword>
<dbReference type="GO" id="GO:0005524">
    <property type="term" value="F:ATP binding"/>
    <property type="evidence" value="ECO:0007669"/>
    <property type="project" value="UniProtKB-KW"/>
</dbReference>
<keyword evidence="9" id="KW-1133">Transmembrane helix</keyword>
<proteinExistence type="predicted"/>
<evidence type="ECO:0000256" key="4">
    <source>
        <dbReference type="ARBA" id="ARBA00022679"/>
    </source>
</evidence>
<evidence type="ECO:0000256" key="7">
    <source>
        <dbReference type="ARBA" id="ARBA00022840"/>
    </source>
</evidence>
<evidence type="ECO:0000313" key="12">
    <source>
        <dbReference type="Proteomes" id="UP000530424"/>
    </source>
</evidence>
<feature type="transmembrane region" description="Helical" evidence="9">
    <location>
        <begin position="78"/>
        <end position="103"/>
    </location>
</feature>
<dbReference type="Pfam" id="PF02518">
    <property type="entry name" value="HATPase_c"/>
    <property type="match status" value="1"/>
</dbReference>
<feature type="domain" description="Histidine kinase/HSP90-like ATPase" evidence="10">
    <location>
        <begin position="601"/>
        <end position="692"/>
    </location>
</feature>
<evidence type="ECO:0000256" key="3">
    <source>
        <dbReference type="ARBA" id="ARBA00022553"/>
    </source>
</evidence>
<keyword evidence="5" id="KW-0547">Nucleotide-binding</keyword>
<dbReference type="SMART" id="SM00387">
    <property type="entry name" value="HATPase_c"/>
    <property type="match status" value="1"/>
</dbReference>
<keyword evidence="9" id="KW-0472">Membrane</keyword>
<keyword evidence="9" id="KW-0812">Transmembrane</keyword>
<organism evidence="11 12">
    <name type="scientific">Nocardioides thalensis</name>
    <dbReference type="NCBI Taxonomy" id="1914755"/>
    <lineage>
        <taxon>Bacteria</taxon>
        <taxon>Bacillati</taxon>
        <taxon>Actinomycetota</taxon>
        <taxon>Actinomycetes</taxon>
        <taxon>Propionibacteriales</taxon>
        <taxon>Nocardioidaceae</taxon>
        <taxon>Nocardioides</taxon>
    </lineage>
</organism>
<dbReference type="Gene3D" id="1.20.5.1930">
    <property type="match status" value="1"/>
</dbReference>
<dbReference type="Pfam" id="PF07730">
    <property type="entry name" value="HisKA_3"/>
    <property type="match status" value="1"/>
</dbReference>
<dbReference type="CDD" id="cd16917">
    <property type="entry name" value="HATPase_UhpB-NarQ-NarX-like"/>
    <property type="match status" value="1"/>
</dbReference>
<comment type="caution">
    <text evidence="11">The sequence shown here is derived from an EMBL/GenBank/DDBJ whole genome shotgun (WGS) entry which is preliminary data.</text>
</comment>
<protein>
    <recommendedName>
        <fullName evidence="2">histidine kinase</fullName>
        <ecNumber evidence="2">2.7.13.3</ecNumber>
    </recommendedName>
</protein>
<feature type="transmembrane region" description="Helical" evidence="9">
    <location>
        <begin position="275"/>
        <end position="295"/>
    </location>
</feature>
<comment type="catalytic activity">
    <reaction evidence="1">
        <text>ATP + protein L-histidine = ADP + protein N-phospho-L-histidine.</text>
        <dbReference type="EC" id="2.7.13.3"/>
    </reaction>
</comment>
<feature type="transmembrane region" description="Helical" evidence="9">
    <location>
        <begin position="50"/>
        <end position="71"/>
    </location>
</feature>
<evidence type="ECO:0000256" key="5">
    <source>
        <dbReference type="ARBA" id="ARBA00022741"/>
    </source>
</evidence>
<dbReference type="SUPFAM" id="SSF55874">
    <property type="entry name" value="ATPase domain of HSP90 chaperone/DNA topoisomerase II/histidine kinase"/>
    <property type="match status" value="1"/>
</dbReference>
<evidence type="ECO:0000256" key="6">
    <source>
        <dbReference type="ARBA" id="ARBA00022777"/>
    </source>
</evidence>
<evidence type="ECO:0000256" key="9">
    <source>
        <dbReference type="SAM" id="Phobius"/>
    </source>
</evidence>
<dbReference type="GO" id="GO:0016020">
    <property type="term" value="C:membrane"/>
    <property type="evidence" value="ECO:0007669"/>
    <property type="project" value="InterPro"/>
</dbReference>
<feature type="transmembrane region" description="Helical" evidence="9">
    <location>
        <begin position="241"/>
        <end position="263"/>
    </location>
</feature>
<dbReference type="InterPro" id="IPR011712">
    <property type="entry name" value="Sig_transdc_His_kin_sub3_dim/P"/>
</dbReference>
<dbReference type="Gene3D" id="3.30.565.10">
    <property type="entry name" value="Histidine kinase-like ATPase, C-terminal domain"/>
    <property type="match status" value="1"/>
</dbReference>
<evidence type="ECO:0000256" key="8">
    <source>
        <dbReference type="ARBA" id="ARBA00023012"/>
    </source>
</evidence>
<name>A0A853BXV3_9ACTN</name>
<dbReference type="PANTHER" id="PTHR24421">
    <property type="entry name" value="NITRATE/NITRITE SENSOR PROTEIN NARX-RELATED"/>
    <property type="match status" value="1"/>
</dbReference>
<dbReference type="EMBL" id="JACCFP010000001">
    <property type="protein sequence ID" value="NYI99883.1"/>
    <property type="molecule type" value="Genomic_DNA"/>
</dbReference>
<keyword evidence="7" id="KW-0067">ATP-binding</keyword>
<dbReference type="GO" id="GO:0000155">
    <property type="term" value="F:phosphorelay sensor kinase activity"/>
    <property type="evidence" value="ECO:0007669"/>
    <property type="project" value="InterPro"/>
</dbReference>
<keyword evidence="6 11" id="KW-0418">Kinase</keyword>
<gene>
    <name evidence="11" type="ORF">HNR19_000582</name>
</gene>
<dbReference type="SUPFAM" id="SSF55781">
    <property type="entry name" value="GAF domain-like"/>
    <property type="match status" value="1"/>
</dbReference>
<feature type="transmembrane region" description="Helical" evidence="9">
    <location>
        <begin position="115"/>
        <end position="138"/>
    </location>
</feature>
<dbReference type="InterPro" id="IPR050482">
    <property type="entry name" value="Sensor_HK_TwoCompSys"/>
</dbReference>
<keyword evidence="4" id="KW-0808">Transferase</keyword>
<dbReference type="RefSeq" id="WP_179666498.1">
    <property type="nucleotide sequence ID" value="NZ_JACCFP010000001.1"/>
</dbReference>
<dbReference type="InterPro" id="IPR036890">
    <property type="entry name" value="HATPase_C_sf"/>
</dbReference>
<evidence type="ECO:0000256" key="2">
    <source>
        <dbReference type="ARBA" id="ARBA00012438"/>
    </source>
</evidence>
<sequence>MHPAPPPARSDRALRAVAVATAVGGVGLTVAAFVLYPQVPEGPVPFPLDWLFWGSALAGLTLLLPGAVLALRLPRHWLAWLLVLAGASSVLAAFGAVYGPWSILAHDGELPLTTFFVFTGSRFGPIIHVVIPALLVLFPTGRLPQGRWRVPGIVALVAMAVGVLHILLLPWRAFAEGGPVPSGVDERGIDLWQPAALLDLWTAIGPAVFQVGALVSLLCGAAVFISRFRGADAELRAQLRWMLLAGLGNVLALVLAMTSTALLDTAGNGTWVSELLFAAENALLSGAVLVAVTRYRLYDIDLVAGRSLMYGALAAAVVGIDLLVFVAVDAVVEERVAGVAAAGVVAVLYSPLRVRLQRLADRLLTGRDEPYAVVSALARRLEESPGPDELLQATARGVAAAFGSPYVRVELDRPDGTTVSVEVGSPRSDVVVLPFGYRDVPIGRLLLVPRPGSRRSEADQRLLADVVRQAAAAARATALTEELQRSREQLVTGIAEERRRLRRELHDGLGPTLAAAGLKVRAARNLARHQPDEADRALEDVGHDLTGLLAEVRRVVHDLRPPAIDQYGLLGAIEQQAARLSGPGLSVRVVASGDVGELPAAVEVAIYRIAGEALANVVRHADAAVCTVTVDAAADTVGLVVDDDGNGVPAGARVGCGLVSMRERAEELGGSCSVEPRAGGGTRVRAIVPRTSVRVGDLETTSRGAA</sequence>
<keyword evidence="3" id="KW-0597">Phosphoprotein</keyword>
<keyword evidence="12" id="KW-1185">Reference proteome</keyword>
<dbReference type="InterPro" id="IPR003594">
    <property type="entry name" value="HATPase_dom"/>
</dbReference>
<dbReference type="AlphaFoldDB" id="A0A853BXV3"/>
<feature type="transmembrane region" description="Helical" evidence="9">
    <location>
        <begin position="307"/>
        <end position="328"/>
    </location>
</feature>
<feature type="transmembrane region" description="Helical" evidence="9">
    <location>
        <begin position="150"/>
        <end position="171"/>
    </location>
</feature>
<dbReference type="GO" id="GO:0046983">
    <property type="term" value="F:protein dimerization activity"/>
    <property type="evidence" value="ECO:0007669"/>
    <property type="project" value="InterPro"/>
</dbReference>
<feature type="transmembrane region" description="Helical" evidence="9">
    <location>
        <begin position="207"/>
        <end position="229"/>
    </location>
</feature>
<feature type="transmembrane region" description="Helical" evidence="9">
    <location>
        <begin position="12"/>
        <end position="38"/>
    </location>
</feature>
<accession>A0A853BXV3</accession>
<reference evidence="11 12" key="1">
    <citation type="submission" date="2020-07" db="EMBL/GenBank/DDBJ databases">
        <title>Sequencing the genomes of 1000 actinobacteria strains.</title>
        <authorList>
            <person name="Klenk H.-P."/>
        </authorList>
    </citation>
    <scope>NUCLEOTIDE SEQUENCE [LARGE SCALE GENOMIC DNA]</scope>
    <source>
        <strain evidence="11 12">DSM 103833</strain>
    </source>
</reference>
<dbReference type="PANTHER" id="PTHR24421:SF10">
    <property type="entry name" value="NITRATE_NITRITE SENSOR PROTEIN NARQ"/>
    <property type="match status" value="1"/>
</dbReference>
<dbReference type="EC" id="2.7.13.3" evidence="2"/>
<evidence type="ECO:0000259" key="10">
    <source>
        <dbReference type="SMART" id="SM00387"/>
    </source>
</evidence>
<dbReference type="Proteomes" id="UP000530424">
    <property type="component" value="Unassembled WGS sequence"/>
</dbReference>
<evidence type="ECO:0000313" key="11">
    <source>
        <dbReference type="EMBL" id="NYI99883.1"/>
    </source>
</evidence>